<evidence type="ECO:0000256" key="1">
    <source>
        <dbReference type="SAM" id="Phobius"/>
    </source>
</evidence>
<evidence type="ECO:0000259" key="2">
    <source>
        <dbReference type="Pfam" id="PF01738"/>
    </source>
</evidence>
<comment type="caution">
    <text evidence="3">The sequence shown here is derived from an EMBL/GenBank/DDBJ whole genome shotgun (WGS) entry which is preliminary data.</text>
</comment>
<keyword evidence="1" id="KW-1133">Transmembrane helix</keyword>
<feature type="domain" description="Dienelactone hydrolase" evidence="2">
    <location>
        <begin position="559"/>
        <end position="805"/>
    </location>
</feature>
<dbReference type="PANTHER" id="PTHR17630">
    <property type="entry name" value="DIENELACTONE HYDROLASE"/>
    <property type="match status" value="1"/>
</dbReference>
<dbReference type="EMBL" id="JAKJXP020000017">
    <property type="protein sequence ID" value="KAK7754804.1"/>
    <property type="molecule type" value="Genomic_DNA"/>
</dbReference>
<dbReference type="GO" id="GO:0016787">
    <property type="term" value="F:hydrolase activity"/>
    <property type="evidence" value="ECO:0007669"/>
    <property type="project" value="InterPro"/>
</dbReference>
<sequence length="811" mass="91314">MASQSFFEGNGSFWKPVGNGSLFETVGASYPLYPRGVSSPGADITIFPNDTTVLTFDSTGIKLSLALPIISLLLDADRNIWPVSCTYPLSGQYDHLPRVLFYILIVFAILFRHRTRIAEAALGVVMSYSATACIHLFVLLGAYKFGLPWETLGRDVEDAKAYGDVDFWGIAPVVAVSAIVLIPILTWSESFKGSRGKAIIVYWSLLIFVSFAIICSYVYTFGTWYFDRIESVTSCKKSCPMSRSFVSQDIPLWNVDDYNSDECQCNDFCGLISPDAPLRKKQGMVPLLYYEPSQNHYCRDLNEDPLCIYPSAGARHLSLAVFSLWVVALFLGLLALLGVNSSSESVRNTIFRAANMTCRDVVTTIFKGQRQQAVLKKLRLQTPHRHQTAYRRFRRLVAKSVAALYYGLAFVGLVLSPVLFATSIIAIELFLGSISTSERSDAIGSWAPWVAAMLVLLSSAIIRLTRILVEIVSRTFTKIRWLIQYSSEERRELETLENRQSHVEPFLEESIEHVGYAMMHSYWYFAVRIKAFIEWWRDPEKYSVNEYRGHGVLEGLHGLDVYVAEPASGQPPKGFIVLIPDAFGWDFVNIQLMADNFARKKDYRVYVPDFMNGHSAPLYIIDKMKALEGKTWWDTLAKPYHGFWLLYAVIPWIIPNRFSKTFPRVKAFFEALRRNEGAHLPVGVTGYCWGGNHVVQLAAGHKADGKPLVDAAFTAHPSMLKFYGDIEKIRVPTSFAIPSSDPLMSLEQAEGTRKIVEALPDGQKGEVQIYEGYAHGFACRIDPKNADPEGPERAENQALAWFEKHFEGIVY</sequence>
<gene>
    <name evidence="3" type="ORF">SLS62_003118</name>
</gene>
<dbReference type="Gene3D" id="3.40.50.1820">
    <property type="entry name" value="alpha/beta hydrolase"/>
    <property type="match status" value="1"/>
</dbReference>
<dbReference type="SUPFAM" id="SSF53474">
    <property type="entry name" value="alpha/beta-Hydrolases"/>
    <property type="match status" value="1"/>
</dbReference>
<keyword evidence="1" id="KW-0812">Transmembrane</keyword>
<evidence type="ECO:0000313" key="4">
    <source>
        <dbReference type="Proteomes" id="UP001320420"/>
    </source>
</evidence>
<feature type="transmembrane region" description="Helical" evidence="1">
    <location>
        <begin position="446"/>
        <end position="469"/>
    </location>
</feature>
<protein>
    <recommendedName>
        <fullName evidence="2">Dienelactone hydrolase domain-containing protein</fullName>
    </recommendedName>
</protein>
<organism evidence="3 4">
    <name type="scientific">Diatrype stigma</name>
    <dbReference type="NCBI Taxonomy" id="117547"/>
    <lineage>
        <taxon>Eukaryota</taxon>
        <taxon>Fungi</taxon>
        <taxon>Dikarya</taxon>
        <taxon>Ascomycota</taxon>
        <taxon>Pezizomycotina</taxon>
        <taxon>Sordariomycetes</taxon>
        <taxon>Xylariomycetidae</taxon>
        <taxon>Xylariales</taxon>
        <taxon>Diatrypaceae</taxon>
        <taxon>Diatrype</taxon>
    </lineage>
</organism>
<dbReference type="Pfam" id="PF01738">
    <property type="entry name" value="DLH"/>
    <property type="match status" value="1"/>
</dbReference>
<feature type="transmembrane region" description="Helical" evidence="1">
    <location>
        <begin position="167"/>
        <end position="187"/>
    </location>
</feature>
<keyword evidence="4" id="KW-1185">Reference proteome</keyword>
<feature type="transmembrane region" description="Helical" evidence="1">
    <location>
        <begin position="199"/>
        <end position="219"/>
    </location>
</feature>
<dbReference type="PANTHER" id="PTHR17630:SF105">
    <property type="entry name" value="DIENELACTONE HYDROLASE FAMILY PROTEIN (AFU_ORTHOLOGUE AFUA_4G08790)"/>
    <property type="match status" value="1"/>
</dbReference>
<proteinExistence type="predicted"/>
<dbReference type="AlphaFoldDB" id="A0AAN9YUH3"/>
<feature type="transmembrane region" description="Helical" evidence="1">
    <location>
        <begin position="125"/>
        <end position="147"/>
    </location>
</feature>
<feature type="transmembrane region" description="Helical" evidence="1">
    <location>
        <begin position="319"/>
        <end position="339"/>
    </location>
</feature>
<reference evidence="3 4" key="1">
    <citation type="submission" date="2024-02" db="EMBL/GenBank/DDBJ databases">
        <title>De novo assembly and annotation of 12 fungi associated with fruit tree decline syndrome in Ontario, Canada.</title>
        <authorList>
            <person name="Sulman M."/>
            <person name="Ellouze W."/>
            <person name="Ilyukhin E."/>
        </authorList>
    </citation>
    <scope>NUCLEOTIDE SEQUENCE [LARGE SCALE GENOMIC DNA]</scope>
    <source>
        <strain evidence="3 4">M11/M66-122</strain>
    </source>
</reference>
<keyword evidence="1" id="KW-0472">Membrane</keyword>
<dbReference type="InterPro" id="IPR029058">
    <property type="entry name" value="AB_hydrolase_fold"/>
</dbReference>
<name>A0AAN9YUH3_9PEZI</name>
<dbReference type="Proteomes" id="UP001320420">
    <property type="component" value="Unassembled WGS sequence"/>
</dbReference>
<feature type="transmembrane region" description="Helical" evidence="1">
    <location>
        <begin position="401"/>
        <end position="426"/>
    </location>
</feature>
<feature type="transmembrane region" description="Helical" evidence="1">
    <location>
        <begin position="96"/>
        <end position="113"/>
    </location>
</feature>
<evidence type="ECO:0000313" key="3">
    <source>
        <dbReference type="EMBL" id="KAK7754804.1"/>
    </source>
</evidence>
<dbReference type="InterPro" id="IPR002925">
    <property type="entry name" value="Dienelactn_hydro"/>
</dbReference>
<accession>A0AAN9YUH3</accession>